<protein>
    <recommendedName>
        <fullName evidence="11">Dihydroorotate dehydrogenase B (NAD(+)), electron transfer subunit</fullName>
    </recommendedName>
    <alternativeName>
        <fullName evidence="11">Dihydroorotate oxidase B, electron transfer subunit</fullName>
    </alternativeName>
</protein>
<gene>
    <name evidence="11" type="primary">pyrK</name>
    <name evidence="15" type="ORF">SAMN00808754_3162</name>
</gene>
<dbReference type="InterPro" id="IPR037117">
    <property type="entry name" value="Dihydroorotate_DH_ele_sf"/>
</dbReference>
<dbReference type="Gene3D" id="3.40.50.80">
    <property type="entry name" value="Nucleotide-binding domain of ferredoxin-NADP reductase (FNR) module"/>
    <property type="match status" value="1"/>
</dbReference>
<evidence type="ECO:0000256" key="11">
    <source>
        <dbReference type="HAMAP-Rule" id="MF_01211"/>
    </source>
</evidence>
<keyword evidence="2 11" id="KW-0813">Transport</keyword>
<evidence type="ECO:0000256" key="8">
    <source>
        <dbReference type="ARBA" id="ARBA00022982"/>
    </source>
</evidence>
<comment type="subunit">
    <text evidence="11">Heterotetramer of 2 PyrK and 2 PyrD type B subunits.</text>
</comment>
<dbReference type="PIRSF" id="PIRSF006816">
    <property type="entry name" value="Cyc3_hyd_g"/>
    <property type="match status" value="1"/>
</dbReference>
<keyword evidence="8 11" id="KW-0249">Electron transport</keyword>
<dbReference type="GO" id="GO:0050660">
    <property type="term" value="F:flavin adenine dinucleotide binding"/>
    <property type="evidence" value="ECO:0007669"/>
    <property type="project" value="InterPro"/>
</dbReference>
<keyword evidence="7 11" id="KW-0665">Pyrimidine biosynthesis</keyword>
<dbReference type="InterPro" id="IPR017927">
    <property type="entry name" value="FAD-bd_FR_type"/>
</dbReference>
<evidence type="ECO:0000256" key="1">
    <source>
        <dbReference type="ARBA" id="ARBA00006422"/>
    </source>
</evidence>
<feature type="binding site" evidence="11 13">
    <location>
        <position position="228"/>
    </location>
    <ligand>
        <name>[2Fe-2S] cluster</name>
        <dbReference type="ChEBI" id="CHEBI:190135"/>
    </ligand>
</feature>
<evidence type="ECO:0000256" key="10">
    <source>
        <dbReference type="ARBA" id="ARBA00023014"/>
    </source>
</evidence>
<evidence type="ECO:0000259" key="14">
    <source>
        <dbReference type="PROSITE" id="PS51384"/>
    </source>
</evidence>
<dbReference type="GO" id="GO:0051537">
    <property type="term" value="F:2 iron, 2 sulfur cluster binding"/>
    <property type="evidence" value="ECO:0007669"/>
    <property type="project" value="UniProtKB-KW"/>
</dbReference>
<dbReference type="GO" id="GO:0046872">
    <property type="term" value="F:metal ion binding"/>
    <property type="evidence" value="ECO:0007669"/>
    <property type="project" value="UniProtKB-KW"/>
</dbReference>
<feature type="domain" description="FAD-binding FR-type" evidence="14">
    <location>
        <begin position="1"/>
        <end position="99"/>
    </location>
</feature>
<dbReference type="Gene3D" id="2.10.240.10">
    <property type="entry name" value="Dihydroorotate dehydrogenase, electron transfer subunit"/>
    <property type="match status" value="1"/>
</dbReference>
<dbReference type="InterPro" id="IPR023455">
    <property type="entry name" value="Dihydroorotate_DHASE_ETsu"/>
</dbReference>
<dbReference type="InterPro" id="IPR039261">
    <property type="entry name" value="FNR_nucleotide-bd"/>
</dbReference>
<feature type="binding site" evidence="11 12">
    <location>
        <begin position="50"/>
        <end position="53"/>
    </location>
    <ligand>
        <name>FAD</name>
        <dbReference type="ChEBI" id="CHEBI:57692"/>
    </ligand>
</feature>
<accession>A0A1W1W3G9</accession>
<keyword evidence="6 11" id="KW-0274">FAD</keyword>
<dbReference type="Proteomes" id="UP000192569">
    <property type="component" value="Chromosome I"/>
</dbReference>
<dbReference type="InterPro" id="IPR017938">
    <property type="entry name" value="Riboflavin_synthase-like_b-brl"/>
</dbReference>
<dbReference type="GO" id="GO:0044205">
    <property type="term" value="P:'de novo' UMP biosynthetic process"/>
    <property type="evidence" value="ECO:0007669"/>
    <property type="project" value="UniProtKB-UniRule"/>
</dbReference>
<evidence type="ECO:0000256" key="6">
    <source>
        <dbReference type="ARBA" id="ARBA00022827"/>
    </source>
</evidence>
<comment type="function">
    <text evidence="11">Responsible for channeling the electrons from the oxidation of dihydroorotate from the FMN redox center in the PyrD type B subunit to the ultimate electron acceptor NAD(+).</text>
</comment>
<dbReference type="PROSITE" id="PS51384">
    <property type="entry name" value="FAD_FR"/>
    <property type="match status" value="1"/>
</dbReference>
<dbReference type="CDD" id="cd06218">
    <property type="entry name" value="DHOD_e_trans"/>
    <property type="match status" value="1"/>
</dbReference>
<evidence type="ECO:0000256" key="2">
    <source>
        <dbReference type="ARBA" id="ARBA00022448"/>
    </source>
</evidence>
<dbReference type="InterPro" id="IPR019480">
    <property type="entry name" value="Dihydroorotate_DH_Fe-S-bd"/>
</dbReference>
<proteinExistence type="inferred from homology"/>
<dbReference type="PANTHER" id="PTHR43513:SF3">
    <property type="entry name" value="DIHYDROOROTATE DEHYDROGENASE B (NAD(+)), ELECTRON TRANSFER SUBUNIT-RELATED"/>
    <property type="match status" value="1"/>
</dbReference>
<dbReference type="InterPro" id="IPR012165">
    <property type="entry name" value="Cyt_c3_hydrogenase_gsu"/>
</dbReference>
<evidence type="ECO:0000256" key="5">
    <source>
        <dbReference type="ARBA" id="ARBA00022723"/>
    </source>
</evidence>
<evidence type="ECO:0000313" key="15">
    <source>
        <dbReference type="EMBL" id="SMB99921.1"/>
    </source>
</evidence>
<evidence type="ECO:0000313" key="16">
    <source>
        <dbReference type="Proteomes" id="UP000192569"/>
    </source>
</evidence>
<reference evidence="15 16" key="1">
    <citation type="submission" date="2017-04" db="EMBL/GenBank/DDBJ databases">
        <authorList>
            <person name="Afonso C.L."/>
            <person name="Miller P.J."/>
            <person name="Scott M.A."/>
            <person name="Spackman E."/>
            <person name="Goraichik I."/>
            <person name="Dimitrov K.M."/>
            <person name="Suarez D.L."/>
            <person name="Swayne D.E."/>
        </authorList>
    </citation>
    <scope>NUCLEOTIDE SEQUENCE [LARGE SCALE GENOMIC DNA]</scope>
    <source>
        <strain evidence="15 16">ToBE</strain>
    </source>
</reference>
<keyword evidence="9 11" id="KW-0408">Iron</keyword>
<dbReference type="UniPathway" id="UPA00070">
    <property type="reaction ID" value="UER00945"/>
</dbReference>
<dbReference type="PANTHER" id="PTHR43513">
    <property type="entry name" value="DIHYDROOROTATE DEHYDROGENASE B (NAD(+)), ELECTRON TRANSFER SUBUNIT"/>
    <property type="match status" value="1"/>
</dbReference>
<dbReference type="GO" id="GO:0009055">
    <property type="term" value="F:electron transfer activity"/>
    <property type="evidence" value="ECO:0007669"/>
    <property type="project" value="UniProtKB-UniRule"/>
</dbReference>
<dbReference type="SUPFAM" id="SSF63380">
    <property type="entry name" value="Riboflavin synthase domain-like"/>
    <property type="match status" value="1"/>
</dbReference>
<dbReference type="Gene3D" id="2.40.30.10">
    <property type="entry name" value="Translation factors"/>
    <property type="match status" value="1"/>
</dbReference>
<evidence type="ECO:0000256" key="7">
    <source>
        <dbReference type="ARBA" id="ARBA00022975"/>
    </source>
</evidence>
<dbReference type="RefSeq" id="WP_084666810.1">
    <property type="nucleotide sequence ID" value="NZ_LT838272.1"/>
</dbReference>
<comment type="similarity">
    <text evidence="1 11">Belongs to the PyrK family.</text>
</comment>
<keyword evidence="5 11" id="KW-0479">Metal-binding</keyword>
<evidence type="ECO:0000256" key="9">
    <source>
        <dbReference type="ARBA" id="ARBA00023004"/>
    </source>
</evidence>
<keyword evidence="10 11" id="KW-0411">Iron-sulfur</keyword>
<feature type="binding site" evidence="11 13">
    <location>
        <position position="245"/>
    </location>
    <ligand>
        <name>[2Fe-2S] cluster</name>
        <dbReference type="ChEBI" id="CHEBI:190135"/>
    </ligand>
</feature>
<feature type="binding site" evidence="11 12">
    <location>
        <begin position="74"/>
        <end position="75"/>
    </location>
    <ligand>
        <name>FAD</name>
        <dbReference type="ChEBI" id="CHEBI:57692"/>
    </ligand>
</feature>
<comment type="pathway">
    <text evidence="11">Pyrimidine metabolism; UMP biosynthesis via de novo pathway; orotate from (S)-dihydroorotate (NAD(+) route): step 1/1.</text>
</comment>
<comment type="cofactor">
    <cofactor evidence="11">
        <name>[2Fe-2S] cluster</name>
        <dbReference type="ChEBI" id="CHEBI:190135"/>
    </cofactor>
    <text evidence="11">Binds 1 [2Fe-2S] cluster per subunit.</text>
</comment>
<keyword evidence="16" id="KW-1185">Reference proteome</keyword>
<sequence>MALWVGEVVTNFPTGPGIYRLRLKAPIEETKPGQFVHLRCGSGYDPLLRRPLSIHDFDPGKQEIEFLYRVVGKGTAWLAARVPGERISGLGPLGRGFVVPFGKRLALVAGGMGLAPLFFLAREAVAQGNRVTFYQGARSRNYLLRERELAELGVELEIATEDGSAGFTGLVTDLLADQITSQQFDGIFACGPRDMLAVVASLAATHLIPAQVSLEEHMACGLGACRGCAVPIYQEDGNLTYENVCSEGPVFPAHRVAWDVFGR</sequence>
<dbReference type="Pfam" id="PF10418">
    <property type="entry name" value="DHODB_Fe-S_bind"/>
    <property type="match status" value="1"/>
</dbReference>
<dbReference type="InterPro" id="IPR001433">
    <property type="entry name" value="OxRdtase_FAD/NAD-bd"/>
</dbReference>
<feature type="binding site" evidence="11 12">
    <location>
        <begin position="67"/>
        <end position="69"/>
    </location>
    <ligand>
        <name>FAD</name>
        <dbReference type="ChEBI" id="CHEBI:57692"/>
    </ligand>
</feature>
<name>A0A1W1W3G9_9FIRM</name>
<keyword evidence="3 11" id="KW-0285">Flavoprotein</keyword>
<dbReference type="EMBL" id="LT838272">
    <property type="protein sequence ID" value="SMB99921.1"/>
    <property type="molecule type" value="Genomic_DNA"/>
</dbReference>
<feature type="binding site" evidence="11 13">
    <location>
        <position position="225"/>
    </location>
    <ligand>
        <name>[2Fe-2S] cluster</name>
        <dbReference type="ChEBI" id="CHEBI:190135"/>
    </ligand>
</feature>
<dbReference type="SUPFAM" id="SSF52343">
    <property type="entry name" value="Ferredoxin reductase-like, C-terminal NADP-linked domain"/>
    <property type="match status" value="1"/>
</dbReference>
<dbReference type="STRING" id="698762.SAMN00808754_3162"/>
<evidence type="ECO:0000256" key="4">
    <source>
        <dbReference type="ARBA" id="ARBA00022714"/>
    </source>
</evidence>
<evidence type="ECO:0000256" key="13">
    <source>
        <dbReference type="PIRSR" id="PIRSR006816-2"/>
    </source>
</evidence>
<comment type="cofactor">
    <cofactor evidence="13">
        <name>[2Fe-2S] cluster</name>
        <dbReference type="ChEBI" id="CHEBI:190135"/>
    </cofactor>
    <text evidence="13">Binds 1 [2Fe-2S] cluster per subunit.</text>
</comment>
<evidence type="ECO:0000256" key="12">
    <source>
        <dbReference type="PIRSR" id="PIRSR006816-1"/>
    </source>
</evidence>
<dbReference type="AlphaFoldDB" id="A0A1W1W3G9"/>
<feature type="binding site" evidence="11 13">
    <location>
        <position position="220"/>
    </location>
    <ligand>
        <name>[2Fe-2S] cluster</name>
        <dbReference type="ChEBI" id="CHEBI:190135"/>
    </ligand>
</feature>
<dbReference type="HAMAP" id="MF_01211">
    <property type="entry name" value="DHODB_Fe_S_bind"/>
    <property type="match status" value="1"/>
</dbReference>
<organism evidence="15 16">
    <name type="scientific">Thermanaeromonas toyohensis ToBE</name>
    <dbReference type="NCBI Taxonomy" id="698762"/>
    <lineage>
        <taxon>Bacteria</taxon>
        <taxon>Bacillati</taxon>
        <taxon>Bacillota</taxon>
        <taxon>Clostridia</taxon>
        <taxon>Neomoorellales</taxon>
        <taxon>Neomoorellaceae</taxon>
        <taxon>Thermanaeromonas</taxon>
    </lineage>
</organism>
<keyword evidence="4 11" id="KW-0001">2Fe-2S</keyword>
<dbReference type="GO" id="GO:0016491">
    <property type="term" value="F:oxidoreductase activity"/>
    <property type="evidence" value="ECO:0007669"/>
    <property type="project" value="InterPro"/>
</dbReference>
<dbReference type="OrthoDB" id="9789468at2"/>
<comment type="cofactor">
    <cofactor evidence="11 12">
        <name>FAD</name>
        <dbReference type="ChEBI" id="CHEBI:57692"/>
    </cofactor>
    <text evidence="11 12">Binds 1 FAD per subunit.</text>
</comment>
<evidence type="ECO:0000256" key="3">
    <source>
        <dbReference type="ARBA" id="ARBA00022630"/>
    </source>
</evidence>
<dbReference type="InterPro" id="IPR050353">
    <property type="entry name" value="PyrK_electron_transfer"/>
</dbReference>
<dbReference type="Pfam" id="PF00175">
    <property type="entry name" value="NAD_binding_1"/>
    <property type="match status" value="1"/>
</dbReference>